<dbReference type="GO" id="GO:0030170">
    <property type="term" value="F:pyridoxal phosphate binding"/>
    <property type="evidence" value="ECO:0007669"/>
    <property type="project" value="InterPro"/>
</dbReference>
<dbReference type="EMBL" id="VFIY01000004">
    <property type="protein sequence ID" value="TPD63270.1"/>
    <property type="molecule type" value="Genomic_DNA"/>
</dbReference>
<dbReference type="NCBIfam" id="NF006967">
    <property type="entry name" value="PRK09440.1-5"/>
    <property type="match status" value="1"/>
</dbReference>
<dbReference type="InterPro" id="IPR004839">
    <property type="entry name" value="Aminotransferase_I/II_large"/>
</dbReference>
<keyword evidence="2 6" id="KW-0032">Aminotransferase</keyword>
<dbReference type="RefSeq" id="WP_139938651.1">
    <property type="nucleotide sequence ID" value="NZ_JBHSYP010000022.1"/>
</dbReference>
<dbReference type="OrthoDB" id="9808770at2"/>
<dbReference type="InterPro" id="IPR015424">
    <property type="entry name" value="PyrdxlP-dep_Trfase"/>
</dbReference>
<keyword evidence="6" id="KW-0670">Pyruvate</keyword>
<evidence type="ECO:0000313" key="7">
    <source>
        <dbReference type="Proteomes" id="UP000319148"/>
    </source>
</evidence>
<evidence type="ECO:0000256" key="2">
    <source>
        <dbReference type="ARBA" id="ARBA00022576"/>
    </source>
</evidence>
<evidence type="ECO:0000256" key="1">
    <source>
        <dbReference type="ARBA" id="ARBA00001933"/>
    </source>
</evidence>
<dbReference type="AlphaFoldDB" id="A0A501PRW1"/>
<accession>A0A501PRW1</accession>
<organism evidence="6 7">
    <name type="scientific">Emcibacter nanhaiensis</name>
    <dbReference type="NCBI Taxonomy" id="1505037"/>
    <lineage>
        <taxon>Bacteria</taxon>
        <taxon>Pseudomonadati</taxon>
        <taxon>Pseudomonadota</taxon>
        <taxon>Alphaproteobacteria</taxon>
        <taxon>Emcibacterales</taxon>
        <taxon>Emcibacteraceae</taxon>
        <taxon>Emcibacter</taxon>
    </lineage>
</organism>
<dbReference type="GO" id="GO:0005829">
    <property type="term" value="C:cytosol"/>
    <property type="evidence" value="ECO:0007669"/>
    <property type="project" value="TreeGrafter"/>
</dbReference>
<dbReference type="InterPro" id="IPR050859">
    <property type="entry name" value="Class-I_PLP-dep_aminotransf"/>
</dbReference>
<keyword evidence="3 6" id="KW-0808">Transferase</keyword>
<evidence type="ECO:0000259" key="5">
    <source>
        <dbReference type="Pfam" id="PF00155"/>
    </source>
</evidence>
<evidence type="ECO:0000313" key="6">
    <source>
        <dbReference type="EMBL" id="TPD63270.1"/>
    </source>
</evidence>
<dbReference type="Pfam" id="PF00155">
    <property type="entry name" value="Aminotran_1_2"/>
    <property type="match status" value="1"/>
</dbReference>
<keyword evidence="4" id="KW-0663">Pyridoxal phosphate</keyword>
<evidence type="ECO:0000256" key="3">
    <source>
        <dbReference type="ARBA" id="ARBA00022679"/>
    </source>
</evidence>
<proteinExistence type="predicted"/>
<dbReference type="Gene3D" id="3.40.640.10">
    <property type="entry name" value="Type I PLP-dependent aspartate aminotransferase-like (Major domain)"/>
    <property type="match status" value="1"/>
</dbReference>
<dbReference type="InterPro" id="IPR015421">
    <property type="entry name" value="PyrdxlP-dep_Trfase_major"/>
</dbReference>
<sequence length="419" mass="46873">MKLSAFGQKFAGQSGIVSLMEDLGTALSDNPDILFMGGGNPARIKPVEDIFRQRLQAILDDPDKCHGLLGTYQAHQGDKAFMEQVADFLNRQFGWNLSWRNIAVSNGSQPAFFVLYNMFAGQMADGSQRTIHLPLAPEYLGYADAGLSDDFYTATRPTIEYLDDNLFKYHVDFSKLKLGDSTGALCVSRPTNPTGNVLTDDEVEHLDAMAKAADIPLIIDGAYGLPFPGIIFTDARPLWNDNIVLMLSLSKLGLPGARTGIIVAREEIINAFANATTIVNLSCGTLGPALMKGFFEGDEFLDMCRTHITPFYRDRAMAATQWCREDMQGLPFHIHKPEGAIFLWLWFEGLPITSQELYERLKTRGVLIIPGQNFFVGLRDDWRHKHECIRMSYAQDEKTVREGIRIIAEEVRSLYETEA</sequence>
<comment type="caution">
    <text evidence="6">The sequence shown here is derived from an EMBL/GenBank/DDBJ whole genome shotgun (WGS) entry which is preliminary data.</text>
</comment>
<dbReference type="GO" id="GO:0009042">
    <property type="term" value="F:valine-pyruvate transaminase activity"/>
    <property type="evidence" value="ECO:0007669"/>
    <property type="project" value="UniProtKB-EC"/>
</dbReference>
<gene>
    <name evidence="6" type="ORF">FIV46_03725</name>
</gene>
<evidence type="ECO:0000256" key="4">
    <source>
        <dbReference type="ARBA" id="ARBA00022898"/>
    </source>
</evidence>
<dbReference type="NCBIfam" id="NF006964">
    <property type="entry name" value="PRK09440.1-2"/>
    <property type="match status" value="1"/>
</dbReference>
<dbReference type="EC" id="2.6.1.66" evidence="6"/>
<keyword evidence="7" id="KW-1185">Reference proteome</keyword>
<dbReference type="PANTHER" id="PTHR42790:SF4">
    <property type="entry name" value="VALINE--PYRUVATE AMINOTRANSFERASE"/>
    <property type="match status" value="1"/>
</dbReference>
<dbReference type="GO" id="GO:1901605">
    <property type="term" value="P:alpha-amino acid metabolic process"/>
    <property type="evidence" value="ECO:0007669"/>
    <property type="project" value="TreeGrafter"/>
</dbReference>
<comment type="cofactor">
    <cofactor evidence="1">
        <name>pyridoxal 5'-phosphate</name>
        <dbReference type="ChEBI" id="CHEBI:597326"/>
    </cofactor>
</comment>
<feature type="domain" description="Aminotransferase class I/classII large" evidence="5">
    <location>
        <begin position="69"/>
        <end position="406"/>
    </location>
</feature>
<dbReference type="SUPFAM" id="SSF53383">
    <property type="entry name" value="PLP-dependent transferases"/>
    <property type="match status" value="1"/>
</dbReference>
<dbReference type="Proteomes" id="UP000319148">
    <property type="component" value="Unassembled WGS sequence"/>
</dbReference>
<reference evidence="7" key="1">
    <citation type="submission" date="2019-06" db="EMBL/GenBank/DDBJ databases">
        <title>The complete genome of Emcibacter congregatus ZYLT.</title>
        <authorList>
            <person name="Zhao Z."/>
        </authorList>
    </citation>
    <scope>NUCLEOTIDE SEQUENCE [LARGE SCALE GENOMIC DNA]</scope>
    <source>
        <strain evidence="7">MCCC 1A06723</strain>
    </source>
</reference>
<name>A0A501PRW1_9PROT</name>
<dbReference type="PANTHER" id="PTHR42790">
    <property type="entry name" value="AMINOTRANSFERASE"/>
    <property type="match status" value="1"/>
</dbReference>
<protein>
    <submittedName>
        <fullName evidence="6">Valine--pyruvate transaminase</fullName>
        <ecNumber evidence="6">2.6.1.66</ecNumber>
    </submittedName>
</protein>
<dbReference type="CDD" id="cd00609">
    <property type="entry name" value="AAT_like"/>
    <property type="match status" value="1"/>
</dbReference>